<keyword evidence="3" id="KW-1185">Reference proteome</keyword>
<feature type="compositionally biased region" description="Polar residues" evidence="1">
    <location>
        <begin position="91"/>
        <end position="113"/>
    </location>
</feature>
<reference evidence="2" key="1">
    <citation type="journal article" date="2020" name="Fungal Divers.">
        <title>Resolving the Mortierellaceae phylogeny through synthesis of multi-gene phylogenetics and phylogenomics.</title>
        <authorList>
            <person name="Vandepol N."/>
            <person name="Liber J."/>
            <person name="Desiro A."/>
            <person name="Na H."/>
            <person name="Kennedy M."/>
            <person name="Barry K."/>
            <person name="Grigoriev I.V."/>
            <person name="Miller A.N."/>
            <person name="O'Donnell K."/>
            <person name="Stajich J.E."/>
            <person name="Bonito G."/>
        </authorList>
    </citation>
    <scope>NUCLEOTIDE SEQUENCE</scope>
    <source>
        <strain evidence="2">NVP1</strain>
    </source>
</reference>
<organism evidence="2 3">
    <name type="scientific">Podila minutissima</name>
    <dbReference type="NCBI Taxonomy" id="64525"/>
    <lineage>
        <taxon>Eukaryota</taxon>
        <taxon>Fungi</taxon>
        <taxon>Fungi incertae sedis</taxon>
        <taxon>Mucoromycota</taxon>
        <taxon>Mortierellomycotina</taxon>
        <taxon>Mortierellomycetes</taxon>
        <taxon>Mortierellales</taxon>
        <taxon>Mortierellaceae</taxon>
        <taxon>Podila</taxon>
    </lineage>
</organism>
<comment type="caution">
    <text evidence="2">The sequence shown here is derived from an EMBL/GenBank/DDBJ whole genome shotgun (WGS) entry which is preliminary data.</text>
</comment>
<evidence type="ECO:0000313" key="2">
    <source>
        <dbReference type="EMBL" id="KAF9334355.1"/>
    </source>
</evidence>
<feature type="compositionally biased region" description="Low complexity" evidence="1">
    <location>
        <begin position="117"/>
        <end position="127"/>
    </location>
</feature>
<protein>
    <submittedName>
        <fullName evidence="2">Uncharacterized protein</fullName>
    </submittedName>
</protein>
<name>A0A9P5SNA2_9FUNG</name>
<evidence type="ECO:0000313" key="3">
    <source>
        <dbReference type="Proteomes" id="UP000696485"/>
    </source>
</evidence>
<gene>
    <name evidence="2" type="ORF">BG006_002303</name>
</gene>
<dbReference type="AlphaFoldDB" id="A0A9P5SNA2"/>
<dbReference type="EMBL" id="JAAAUY010000152">
    <property type="protein sequence ID" value="KAF9334355.1"/>
    <property type="molecule type" value="Genomic_DNA"/>
</dbReference>
<proteinExistence type="predicted"/>
<feature type="region of interest" description="Disordered" evidence="1">
    <location>
        <begin position="72"/>
        <end position="162"/>
    </location>
</feature>
<accession>A0A9P5SNA2</accession>
<sequence length="162" mass="18042">MQGSYNHANTEWPLVWFEDRLENVEYALNLVYHRTGSSLTNIDDIYPDTIYYGLTHMERKAYWGKHLDPEATSLTSASSSGAKPIADSKTIPKQQPPTQGRGSHSRTGPTSAPSIDRPPNNYRSSSESNERTDANSKNPVAYGGRNYTRHSIDEGCLFSTAD</sequence>
<dbReference type="Proteomes" id="UP000696485">
    <property type="component" value="Unassembled WGS sequence"/>
</dbReference>
<evidence type="ECO:0000256" key="1">
    <source>
        <dbReference type="SAM" id="MobiDB-lite"/>
    </source>
</evidence>